<protein>
    <submittedName>
        <fullName evidence="2">Uncharacterized protein</fullName>
    </submittedName>
</protein>
<keyword evidence="1" id="KW-1133">Transmembrane helix</keyword>
<dbReference type="EMBL" id="LGRX02028879">
    <property type="protein sequence ID" value="KAK3247534.1"/>
    <property type="molecule type" value="Genomic_DNA"/>
</dbReference>
<dbReference type="Proteomes" id="UP001190700">
    <property type="component" value="Unassembled WGS sequence"/>
</dbReference>
<feature type="transmembrane region" description="Helical" evidence="1">
    <location>
        <begin position="86"/>
        <end position="106"/>
    </location>
</feature>
<accession>A0AAE0C4E6</accession>
<organism evidence="2 3">
    <name type="scientific">Cymbomonas tetramitiformis</name>
    <dbReference type="NCBI Taxonomy" id="36881"/>
    <lineage>
        <taxon>Eukaryota</taxon>
        <taxon>Viridiplantae</taxon>
        <taxon>Chlorophyta</taxon>
        <taxon>Pyramimonadophyceae</taxon>
        <taxon>Pyramimonadales</taxon>
        <taxon>Pyramimonadaceae</taxon>
        <taxon>Cymbomonas</taxon>
    </lineage>
</organism>
<comment type="caution">
    <text evidence="2">The sequence shown here is derived from an EMBL/GenBank/DDBJ whole genome shotgun (WGS) entry which is preliminary data.</text>
</comment>
<name>A0AAE0C4E6_9CHLO</name>
<gene>
    <name evidence="2" type="ORF">CYMTET_42969</name>
</gene>
<keyword evidence="3" id="KW-1185">Reference proteome</keyword>
<dbReference type="AlphaFoldDB" id="A0AAE0C4E6"/>
<evidence type="ECO:0000313" key="3">
    <source>
        <dbReference type="Proteomes" id="UP001190700"/>
    </source>
</evidence>
<reference evidence="2 3" key="1">
    <citation type="journal article" date="2015" name="Genome Biol. Evol.">
        <title>Comparative Genomics of a Bacterivorous Green Alga Reveals Evolutionary Causalities and Consequences of Phago-Mixotrophic Mode of Nutrition.</title>
        <authorList>
            <person name="Burns J.A."/>
            <person name="Paasch A."/>
            <person name="Narechania A."/>
            <person name="Kim E."/>
        </authorList>
    </citation>
    <scope>NUCLEOTIDE SEQUENCE [LARGE SCALE GENOMIC DNA]</scope>
    <source>
        <strain evidence="2 3">PLY_AMNH</strain>
    </source>
</reference>
<evidence type="ECO:0000256" key="1">
    <source>
        <dbReference type="SAM" id="Phobius"/>
    </source>
</evidence>
<proteinExistence type="predicted"/>
<keyword evidence="1" id="KW-0472">Membrane</keyword>
<sequence>MREPFNARYVQSAGLPTGRLERVDPTALNSFSRRVGDLNARRSSSKTPAVDPFDNFEEWKQANAAPPSRIQQYLWDLIAFLHKWKMALLCSLVSLLLCAVISLAWIRHEAHTHVAYGRDRVRNWPPQMEVDRKTRAAKVHHAEKLLRKSIARANLSAPPQWIQSYQQTLHSHFHMETYQEARQRCQWRTKSIPEGARSLSYSYYESDRKYHYFYPEKQLKWEKRKFTSDFAQDIGFSFCDVRPFARAKAASSTSPPLDDEKASLESWRIMRFGPLQMTGGTDWHEIYGYDLMGFAPLVKQYGQVFVTAKGQFVIAEDGTFLPYPPIHPHHFHLYPTTEASFPNRNLLASMYGDSACADRGYAGSIECLLQTFPPGHGMPVDAPLAMDLALNDVRTKGSPPLAVYLEVALKWTVIPQRPVSTLGSLQPSVFSLNNAEAKNNVFYTPANGSSVQFYTGTFASAGTLVHAAFHTRHAWTDAVWLVQGGLHDVGLDQAPYSINLKKPWVPFYPEAHNRLLDDVKIHVLSHLGEPGRNTTAHIRCIATPKVHYVEEQGLEPYQKGWRTQIPRDRRFEVECFGEWDFKEGDPFTVIGFFRPQCQRGCADVVERHPDGVPQQLGFHGIYLNKAKLAGSVLYPWFVFAAQDPAMNIVAGKNETQVLRSPMTATDALLSLGQGGYPPSHTTTTRKFGKAIETLHSLMSNASVNRLDNELYKGIPQFVHKLLSPYKGAMHYNDLALDEIRCTILLDNSCM</sequence>
<keyword evidence="1" id="KW-0812">Transmembrane</keyword>
<evidence type="ECO:0000313" key="2">
    <source>
        <dbReference type="EMBL" id="KAK3247534.1"/>
    </source>
</evidence>